<dbReference type="Gene3D" id="3.30.2010.10">
    <property type="entry name" value="Metalloproteases ('zincins'), catalytic domain"/>
    <property type="match status" value="1"/>
</dbReference>
<evidence type="ECO:0000256" key="5">
    <source>
        <dbReference type="ARBA" id="ARBA00023049"/>
    </source>
</evidence>
<sequence length="366" mass="42535">MEKLGRNNIYLIFIVTLLITSLIEEIVNLPFDYYATFVIEEKYGKNKKTPLIFFKDECLGFVSNLVIMCVIVLPLTALVLHLIHHTALTSFTLTNSILFTLILAVGIGVVMLIAMGLSYIVLNIQYKFTDLEDGELKDKIIYLMRDSKKKVKHIKVYNESKKSTGKNAFLLKMLWYREFGIADNFINENDEDELLAVLSHEIGHLKHKKNIYNYLRYIFISMLLIVLIVVLTHLPFFNKLYIYFLQAFNIKTLNILLLGEVIVTLLRPVMRMLSIFNNYVSRKEEYEADDNAVKEGYGEALIQTFKTLSSDELVDVNPAPTIEFIEFDHPGMYNRIHHIHQQIQEKNLNKEETYGQNDIQTYSHKS</sequence>
<dbReference type="STRING" id="322505.SAMN04487836_11717"/>
<keyword evidence="7" id="KW-0812">Transmembrane</keyword>
<keyword evidence="2" id="KW-0479">Metal-binding</keyword>
<feature type="transmembrane region" description="Helical" evidence="7">
    <location>
        <begin position="12"/>
        <end position="37"/>
    </location>
</feature>
<dbReference type="Pfam" id="PF01435">
    <property type="entry name" value="Peptidase_M48"/>
    <property type="match status" value="1"/>
</dbReference>
<evidence type="ECO:0000259" key="9">
    <source>
        <dbReference type="Pfam" id="PF16491"/>
    </source>
</evidence>
<accession>A0A1H6QF18</accession>
<proteinExistence type="inferred from homology"/>
<feature type="transmembrane region" description="Helical" evidence="7">
    <location>
        <begin position="214"/>
        <end position="234"/>
    </location>
</feature>
<evidence type="ECO:0000256" key="7">
    <source>
        <dbReference type="SAM" id="Phobius"/>
    </source>
</evidence>
<dbReference type="OrthoDB" id="9781930at2"/>
<name>A0A1H6QF18_9FIRM</name>
<feature type="transmembrane region" description="Helical" evidence="7">
    <location>
        <begin position="240"/>
        <end position="266"/>
    </location>
</feature>
<dbReference type="Pfam" id="PF16491">
    <property type="entry name" value="Peptidase_M48_N"/>
    <property type="match status" value="1"/>
</dbReference>
<dbReference type="EMBL" id="FNYK01000003">
    <property type="protein sequence ID" value="SEI42311.1"/>
    <property type="molecule type" value="Genomic_DNA"/>
</dbReference>
<dbReference type="InterPro" id="IPR032456">
    <property type="entry name" value="Peptidase_M48_N"/>
</dbReference>
<keyword evidence="7" id="KW-1133">Transmembrane helix</keyword>
<evidence type="ECO:0000256" key="6">
    <source>
        <dbReference type="RuleBase" id="RU003983"/>
    </source>
</evidence>
<protein>
    <submittedName>
        <fullName evidence="10">STE24 endopeptidase</fullName>
    </submittedName>
</protein>
<keyword evidence="7" id="KW-0472">Membrane</keyword>
<reference evidence="11" key="1">
    <citation type="submission" date="2016-10" db="EMBL/GenBank/DDBJ databases">
        <authorList>
            <person name="Varghese N."/>
        </authorList>
    </citation>
    <scope>NUCLEOTIDE SEQUENCE [LARGE SCALE GENOMIC DNA]</scope>
    <source>
        <strain evidence="11">DSM 20406</strain>
    </source>
</reference>
<dbReference type="GO" id="GO:0046872">
    <property type="term" value="F:metal ion binding"/>
    <property type="evidence" value="ECO:0007669"/>
    <property type="project" value="UniProtKB-KW"/>
</dbReference>
<evidence type="ECO:0000256" key="1">
    <source>
        <dbReference type="ARBA" id="ARBA00022670"/>
    </source>
</evidence>
<feature type="transmembrane region" description="Helical" evidence="7">
    <location>
        <begin position="58"/>
        <end position="84"/>
    </location>
</feature>
<dbReference type="Proteomes" id="UP000183028">
    <property type="component" value="Unassembled WGS sequence"/>
</dbReference>
<dbReference type="GO" id="GO:0004222">
    <property type="term" value="F:metalloendopeptidase activity"/>
    <property type="evidence" value="ECO:0007669"/>
    <property type="project" value="InterPro"/>
</dbReference>
<evidence type="ECO:0000259" key="8">
    <source>
        <dbReference type="Pfam" id="PF01435"/>
    </source>
</evidence>
<feature type="domain" description="Peptidase M48" evidence="8">
    <location>
        <begin position="132"/>
        <end position="341"/>
    </location>
</feature>
<evidence type="ECO:0000313" key="10">
    <source>
        <dbReference type="EMBL" id="SEI42311.1"/>
    </source>
</evidence>
<feature type="transmembrane region" description="Helical" evidence="7">
    <location>
        <begin position="96"/>
        <end position="122"/>
    </location>
</feature>
<keyword evidence="4 6" id="KW-0862">Zinc</keyword>
<evidence type="ECO:0000256" key="4">
    <source>
        <dbReference type="ARBA" id="ARBA00022833"/>
    </source>
</evidence>
<feature type="domain" description="CAAX prenyl protease 1 N-terminal" evidence="9">
    <location>
        <begin position="9"/>
        <end position="101"/>
    </location>
</feature>
<keyword evidence="1 6" id="KW-0645">Protease</keyword>
<keyword evidence="5 6" id="KW-0482">Metalloprotease</keyword>
<dbReference type="AlphaFoldDB" id="A0A1H6QF18"/>
<keyword evidence="3 6" id="KW-0378">Hydrolase</keyword>
<gene>
    <name evidence="10" type="ORF">SAMN04487834_100366</name>
</gene>
<organism evidence="10 11">
    <name type="scientific">Sharpea azabuensis</name>
    <dbReference type="NCBI Taxonomy" id="322505"/>
    <lineage>
        <taxon>Bacteria</taxon>
        <taxon>Bacillati</taxon>
        <taxon>Bacillota</taxon>
        <taxon>Erysipelotrichia</taxon>
        <taxon>Erysipelotrichales</taxon>
        <taxon>Coprobacillaceae</taxon>
        <taxon>Sharpea</taxon>
    </lineage>
</organism>
<evidence type="ECO:0000256" key="2">
    <source>
        <dbReference type="ARBA" id="ARBA00022723"/>
    </source>
</evidence>
<evidence type="ECO:0000256" key="3">
    <source>
        <dbReference type="ARBA" id="ARBA00022801"/>
    </source>
</evidence>
<dbReference type="GO" id="GO:0006508">
    <property type="term" value="P:proteolysis"/>
    <property type="evidence" value="ECO:0007669"/>
    <property type="project" value="UniProtKB-KW"/>
</dbReference>
<dbReference type="InterPro" id="IPR001915">
    <property type="entry name" value="Peptidase_M48"/>
</dbReference>
<comment type="similarity">
    <text evidence="6">Belongs to the peptidase M48 family.</text>
</comment>
<keyword evidence="11" id="KW-1185">Reference proteome</keyword>
<evidence type="ECO:0000313" key="11">
    <source>
        <dbReference type="Proteomes" id="UP000183028"/>
    </source>
</evidence>
<comment type="cofactor">
    <cofactor evidence="6">
        <name>Zn(2+)</name>
        <dbReference type="ChEBI" id="CHEBI:29105"/>
    </cofactor>
    <text evidence="6">Binds 1 zinc ion per subunit.</text>
</comment>
<dbReference type="eggNOG" id="COG0501">
    <property type="taxonomic scope" value="Bacteria"/>
</dbReference>
<dbReference type="PANTHER" id="PTHR10120">
    <property type="entry name" value="CAAX PRENYL PROTEASE 1"/>
    <property type="match status" value="1"/>
</dbReference>